<protein>
    <recommendedName>
        <fullName evidence="3">YCII-related domain-containing protein</fullName>
    </recommendedName>
</protein>
<keyword evidence="5" id="KW-1185">Reference proteome</keyword>
<dbReference type="InterPro" id="IPR051807">
    <property type="entry name" value="Sec-metab_biosynth-assoc"/>
</dbReference>
<accession>A0A3D9VCJ2</accession>
<dbReference type="InterPro" id="IPR011008">
    <property type="entry name" value="Dimeric_a/b-barrel"/>
</dbReference>
<dbReference type="Pfam" id="PF03795">
    <property type="entry name" value="YCII"/>
    <property type="match status" value="1"/>
</dbReference>
<dbReference type="Proteomes" id="UP000256485">
    <property type="component" value="Unassembled WGS sequence"/>
</dbReference>
<evidence type="ECO:0000256" key="2">
    <source>
        <dbReference type="SAM" id="MobiDB-lite"/>
    </source>
</evidence>
<dbReference type="InterPro" id="IPR005545">
    <property type="entry name" value="YCII"/>
</dbReference>
<dbReference type="RefSeq" id="WP_115851274.1">
    <property type="nucleotide sequence ID" value="NZ_QTUC01000001.1"/>
</dbReference>
<evidence type="ECO:0000259" key="3">
    <source>
        <dbReference type="Pfam" id="PF03795"/>
    </source>
</evidence>
<evidence type="ECO:0000313" key="5">
    <source>
        <dbReference type="Proteomes" id="UP000256485"/>
    </source>
</evidence>
<dbReference type="Gene3D" id="3.30.70.1060">
    <property type="entry name" value="Dimeric alpha+beta barrel"/>
    <property type="match status" value="1"/>
</dbReference>
<evidence type="ECO:0000313" key="4">
    <source>
        <dbReference type="EMBL" id="REF37890.1"/>
    </source>
</evidence>
<dbReference type="AlphaFoldDB" id="A0A3D9VCJ2"/>
<dbReference type="OrthoDB" id="8968203at2"/>
<evidence type="ECO:0000256" key="1">
    <source>
        <dbReference type="ARBA" id="ARBA00007689"/>
    </source>
</evidence>
<name>A0A3D9VCJ2_THECX</name>
<organism evidence="4 5">
    <name type="scientific">Thermasporomyces composti</name>
    <dbReference type="NCBI Taxonomy" id="696763"/>
    <lineage>
        <taxon>Bacteria</taxon>
        <taxon>Bacillati</taxon>
        <taxon>Actinomycetota</taxon>
        <taxon>Actinomycetes</taxon>
        <taxon>Propionibacteriales</taxon>
        <taxon>Nocardioidaceae</taxon>
        <taxon>Thermasporomyces</taxon>
    </lineage>
</organism>
<comment type="similarity">
    <text evidence="1">Belongs to the YciI family.</text>
</comment>
<dbReference type="PANTHER" id="PTHR33606:SF3">
    <property type="entry name" value="PROTEIN YCII"/>
    <property type="match status" value="1"/>
</dbReference>
<sequence>MALFIVQLRFTDNERRLRVRPKHREYLASLHAAGKLVTAGPWVDDTGALLIYNVADEAELRRLLADDPYTPEDVYEIAELREWRPLFPLSAAGTSSPPSPSSGNAPSPAGQ</sequence>
<dbReference type="PANTHER" id="PTHR33606">
    <property type="entry name" value="PROTEIN YCII"/>
    <property type="match status" value="1"/>
</dbReference>
<dbReference type="SUPFAM" id="SSF54909">
    <property type="entry name" value="Dimeric alpha+beta barrel"/>
    <property type="match status" value="1"/>
</dbReference>
<feature type="region of interest" description="Disordered" evidence="2">
    <location>
        <begin position="90"/>
        <end position="111"/>
    </location>
</feature>
<gene>
    <name evidence="4" type="ORF">DFJ64_3351</name>
</gene>
<reference evidence="4 5" key="1">
    <citation type="submission" date="2018-08" db="EMBL/GenBank/DDBJ databases">
        <title>Sequencing the genomes of 1000 actinobacteria strains.</title>
        <authorList>
            <person name="Klenk H.-P."/>
        </authorList>
    </citation>
    <scope>NUCLEOTIDE SEQUENCE [LARGE SCALE GENOMIC DNA]</scope>
    <source>
        <strain evidence="4 5">DSM 22891</strain>
    </source>
</reference>
<proteinExistence type="inferred from homology"/>
<dbReference type="EMBL" id="QTUC01000001">
    <property type="protein sequence ID" value="REF37890.1"/>
    <property type="molecule type" value="Genomic_DNA"/>
</dbReference>
<comment type="caution">
    <text evidence="4">The sequence shown here is derived from an EMBL/GenBank/DDBJ whole genome shotgun (WGS) entry which is preliminary data.</text>
</comment>
<feature type="domain" description="YCII-related" evidence="3">
    <location>
        <begin position="12"/>
        <end position="84"/>
    </location>
</feature>